<name>A0ABY3RSP5_9MICO</name>
<gene>
    <name evidence="3" type="ORF">K8F61_02455</name>
</gene>
<organism evidence="3 4">
    <name type="scientific">Microbacterium resistens</name>
    <dbReference type="NCBI Taxonomy" id="156977"/>
    <lineage>
        <taxon>Bacteria</taxon>
        <taxon>Bacillati</taxon>
        <taxon>Actinomycetota</taxon>
        <taxon>Actinomycetes</taxon>
        <taxon>Micrococcales</taxon>
        <taxon>Microbacteriaceae</taxon>
        <taxon>Microbacterium</taxon>
    </lineage>
</organism>
<evidence type="ECO:0000313" key="4">
    <source>
        <dbReference type="Proteomes" id="UP001199642"/>
    </source>
</evidence>
<evidence type="ECO:0000313" key="3">
    <source>
        <dbReference type="EMBL" id="UGS27093.1"/>
    </source>
</evidence>
<feature type="region of interest" description="Disordered" evidence="1">
    <location>
        <begin position="140"/>
        <end position="191"/>
    </location>
</feature>
<feature type="compositionally biased region" description="Basic and acidic residues" evidence="1">
    <location>
        <begin position="15"/>
        <end position="27"/>
    </location>
</feature>
<dbReference type="EMBL" id="CP082781">
    <property type="protein sequence ID" value="UGS27093.1"/>
    <property type="molecule type" value="Genomic_DNA"/>
</dbReference>
<keyword evidence="2" id="KW-0472">Membrane</keyword>
<evidence type="ECO:0008006" key="5">
    <source>
        <dbReference type="Google" id="ProtNLM"/>
    </source>
</evidence>
<keyword evidence="2" id="KW-0812">Transmembrane</keyword>
<feature type="transmembrane region" description="Helical" evidence="2">
    <location>
        <begin position="36"/>
        <end position="56"/>
    </location>
</feature>
<dbReference type="Proteomes" id="UP001199642">
    <property type="component" value="Chromosome"/>
</dbReference>
<dbReference type="RefSeq" id="WP_231820578.1">
    <property type="nucleotide sequence ID" value="NZ_CP082781.1"/>
</dbReference>
<feature type="region of interest" description="Disordered" evidence="1">
    <location>
        <begin position="1"/>
        <end position="27"/>
    </location>
</feature>
<keyword evidence="2" id="KW-1133">Transmembrane helix</keyword>
<proteinExistence type="predicted"/>
<reference evidence="3 4" key="1">
    <citation type="submission" date="2023-01" db="EMBL/GenBank/DDBJ databases">
        <title>Characterization of estradiol degrading bacteria Microbacterium sp. MZT7 and reveal degrading genes through genome analysis.</title>
        <authorList>
            <person name="Hao P."/>
            <person name="Gao Y."/>
        </authorList>
    </citation>
    <scope>NUCLEOTIDE SEQUENCE [LARGE SCALE GENOMIC DNA]</scope>
    <source>
        <strain evidence="3 4">MZT7</strain>
    </source>
</reference>
<keyword evidence="4" id="KW-1185">Reference proteome</keyword>
<evidence type="ECO:0000256" key="2">
    <source>
        <dbReference type="SAM" id="Phobius"/>
    </source>
</evidence>
<protein>
    <recommendedName>
        <fullName evidence="5">Cell division protein FtsL</fullName>
    </recommendedName>
</protein>
<evidence type="ECO:0000256" key="1">
    <source>
        <dbReference type="SAM" id="MobiDB-lite"/>
    </source>
</evidence>
<accession>A0ABY3RSP5</accession>
<sequence>MSLAAEPLLLPGTEEPGRERRLRPLERPASRRRPKLVYAIVALAGAVLIGIAQIALSIATTQDSFTVAQLTQQNKELTWQGQAAAEELAGLSSPQSLAAAAADLGLVVGGSANYIRLSDGALIGAGEGAGYASTVDPRGSGAVPNALVSDTPEEAGGAPVSEGVEPVTETPDTNVPPQAEGLPTPSFGGTE</sequence>